<dbReference type="PANTHER" id="PTHR46411">
    <property type="entry name" value="FAMILY ATPASE, PUTATIVE-RELATED"/>
    <property type="match status" value="1"/>
</dbReference>
<protein>
    <recommendedName>
        <fullName evidence="2">AAA+ ATPase domain-containing protein</fullName>
    </recommendedName>
</protein>
<feature type="compositionally biased region" description="Low complexity" evidence="1">
    <location>
        <begin position="816"/>
        <end position="837"/>
    </location>
</feature>
<reference evidence="3" key="1">
    <citation type="submission" date="2023-06" db="EMBL/GenBank/DDBJ databases">
        <title>Genome-scale phylogeny and comparative genomics of the fungal order Sordariales.</title>
        <authorList>
            <consortium name="Lawrence Berkeley National Laboratory"/>
            <person name="Hensen N."/>
            <person name="Bonometti L."/>
            <person name="Westerberg I."/>
            <person name="Brannstrom I.O."/>
            <person name="Guillou S."/>
            <person name="Cros-Aarteil S."/>
            <person name="Calhoun S."/>
            <person name="Haridas S."/>
            <person name="Kuo A."/>
            <person name="Mondo S."/>
            <person name="Pangilinan J."/>
            <person name="Riley R."/>
            <person name="LaButti K."/>
            <person name="Andreopoulos B."/>
            <person name="Lipzen A."/>
            <person name="Chen C."/>
            <person name="Yanf M."/>
            <person name="Daum C."/>
            <person name="Ng V."/>
            <person name="Clum A."/>
            <person name="Steindorff A."/>
            <person name="Ohm R."/>
            <person name="Martin F."/>
            <person name="Silar P."/>
            <person name="Natvig D."/>
            <person name="Lalanne C."/>
            <person name="Gautier V."/>
            <person name="Ament-velasquez S.L."/>
            <person name="Kruys A."/>
            <person name="Hutchinson M.I."/>
            <person name="Powell A.J."/>
            <person name="Barry K."/>
            <person name="Miller A.N."/>
            <person name="Grigoriev I.V."/>
            <person name="Debuchy R."/>
            <person name="Gladieux P."/>
            <person name="Thoren M.H."/>
            <person name="Johannesson H."/>
        </authorList>
    </citation>
    <scope>NUCLEOTIDE SEQUENCE</scope>
    <source>
        <strain evidence="3">SMH2392-1A</strain>
    </source>
</reference>
<name>A0AA40E1W3_9PEZI</name>
<keyword evidence="4" id="KW-1185">Reference proteome</keyword>
<feature type="domain" description="AAA+ ATPase" evidence="2">
    <location>
        <begin position="593"/>
        <end position="722"/>
    </location>
</feature>
<feature type="region of interest" description="Disordered" evidence="1">
    <location>
        <begin position="31"/>
        <end position="60"/>
    </location>
</feature>
<dbReference type="GeneID" id="85328363"/>
<dbReference type="CDD" id="cd19481">
    <property type="entry name" value="RecA-like_protease"/>
    <property type="match status" value="1"/>
</dbReference>
<dbReference type="SMART" id="SM00382">
    <property type="entry name" value="AAA"/>
    <property type="match status" value="1"/>
</dbReference>
<dbReference type="GO" id="GO:0005524">
    <property type="term" value="F:ATP binding"/>
    <property type="evidence" value="ECO:0007669"/>
    <property type="project" value="InterPro"/>
</dbReference>
<sequence length="931" mass="104866">MSAILNGNSGSPSNLEERVRLLEEKVAGAESGGGYGIARHNSLGDQGSVTDSTDFQHPTQLTNKDTIPEVRRCNFMQFKNRFTDEDGRYAIDVLLSGALLQQEMHEEQQFRKHRSGSATVSSRSGKAKDAALKARNILNAKAVETAQSDDVWMRRVRIQSPAILKILSNIQGESWSSRPRTYLRPFITIISFQAEMKGALRDLESRWGRHLDGAATPASFITNAHSPAPTDGGVEESEESVDNCPEALAAMRCYVKFVDENIIPEYTQWDGLKASDDPKVRFSDLHYLFRTGELVYRPYGTDTSGKGNPQDWKRTGKRLWRCYGLRSRDMDYRVCHSDHRKYDVRHDSGEQDASFIVRVYYLEYTGEEFCTVVTKFAIQPFKGLRRIRSLPVYPLRFGPTELDKYLADAAELGDKTLENIDIKHVSYDSWTVTRTPKGDATCDANGVEMKHPEYINSDVMVDFNESFQACPHWKPKRGILKPEPVKQLVDVEVVPVRTGVSKWEQNKFVSTDPLLSQMSENLARGQLTTRDYLSPIDKGLIACRVFGYVFQDRKFAQMDIQHISVQGHLMQKADERRHGQGQESQDFIRGKGAGLFILLHGVPGVGKTATVEAIAQTHNKPLFKITCGDLSLTPEQVESSLGSIFRLANSWDCILLMDEVDTFFSQRSKGDAAMTKNALVSVFLRILDYYTGILFMTTNRVGALDEAFRSRIHYNIFYPPLSQQQAREIWEINLRRLGRIDAEHQRRTGKRPLEIPAEEILQFAEEHFTNNRGGDSAHWNGRQIRNAFQISASLRVRIRPRPLLFSQNNPLDRALPSTAPSNAPSNASSTVPSTVPSRLKLFTMHRSRSRSSTTSVAATTRSRSPGSSRQPSIFAQLRSRPISIADQVTAALNAAPVIEGSIQDLPRIVWANKRYILDSQVHKKSSRGRTS</sequence>
<evidence type="ECO:0000313" key="3">
    <source>
        <dbReference type="EMBL" id="KAK0721912.1"/>
    </source>
</evidence>
<dbReference type="InterPro" id="IPR003593">
    <property type="entry name" value="AAA+_ATPase"/>
</dbReference>
<dbReference type="SUPFAM" id="SSF52540">
    <property type="entry name" value="P-loop containing nucleoside triphosphate hydrolases"/>
    <property type="match status" value="1"/>
</dbReference>
<dbReference type="Gene3D" id="3.40.50.300">
    <property type="entry name" value="P-loop containing nucleotide triphosphate hydrolases"/>
    <property type="match status" value="1"/>
</dbReference>
<evidence type="ECO:0000256" key="1">
    <source>
        <dbReference type="SAM" id="MobiDB-lite"/>
    </source>
</evidence>
<dbReference type="AlphaFoldDB" id="A0AA40E1W3"/>
<dbReference type="Pfam" id="PF22942">
    <property type="entry name" value="DUF7025"/>
    <property type="match status" value="1"/>
</dbReference>
<feature type="compositionally biased region" description="Polar residues" evidence="1">
    <location>
        <begin position="43"/>
        <end position="60"/>
    </location>
</feature>
<gene>
    <name evidence="3" type="ORF">B0T26DRAFT_749375</name>
</gene>
<feature type="region of interest" description="Disordered" evidence="1">
    <location>
        <begin position="219"/>
        <end position="241"/>
    </location>
</feature>
<comment type="caution">
    <text evidence="3">The sequence shown here is derived from an EMBL/GenBank/DDBJ whole genome shotgun (WGS) entry which is preliminary data.</text>
</comment>
<evidence type="ECO:0000313" key="4">
    <source>
        <dbReference type="Proteomes" id="UP001172101"/>
    </source>
</evidence>
<dbReference type="EMBL" id="JAUIRO010000003">
    <property type="protein sequence ID" value="KAK0721912.1"/>
    <property type="molecule type" value="Genomic_DNA"/>
</dbReference>
<dbReference type="Proteomes" id="UP001172101">
    <property type="component" value="Unassembled WGS sequence"/>
</dbReference>
<dbReference type="GO" id="GO:0016887">
    <property type="term" value="F:ATP hydrolysis activity"/>
    <property type="evidence" value="ECO:0007669"/>
    <property type="project" value="InterPro"/>
</dbReference>
<organism evidence="3 4">
    <name type="scientific">Lasiosphaeria miniovina</name>
    <dbReference type="NCBI Taxonomy" id="1954250"/>
    <lineage>
        <taxon>Eukaryota</taxon>
        <taxon>Fungi</taxon>
        <taxon>Dikarya</taxon>
        <taxon>Ascomycota</taxon>
        <taxon>Pezizomycotina</taxon>
        <taxon>Sordariomycetes</taxon>
        <taxon>Sordariomycetidae</taxon>
        <taxon>Sordariales</taxon>
        <taxon>Lasiosphaeriaceae</taxon>
        <taxon>Lasiosphaeria</taxon>
    </lineage>
</organism>
<dbReference type="RefSeq" id="XP_060297836.1">
    <property type="nucleotide sequence ID" value="XM_060445093.1"/>
</dbReference>
<feature type="compositionally biased region" description="Low complexity" evidence="1">
    <location>
        <begin position="850"/>
        <end position="872"/>
    </location>
</feature>
<dbReference type="InterPro" id="IPR003959">
    <property type="entry name" value="ATPase_AAA_core"/>
</dbReference>
<dbReference type="Pfam" id="PF00004">
    <property type="entry name" value="AAA"/>
    <property type="match status" value="1"/>
</dbReference>
<dbReference type="InterPro" id="IPR054289">
    <property type="entry name" value="DUF7025"/>
</dbReference>
<proteinExistence type="predicted"/>
<dbReference type="InterPro" id="IPR027417">
    <property type="entry name" value="P-loop_NTPase"/>
</dbReference>
<feature type="region of interest" description="Disordered" evidence="1">
    <location>
        <begin position="807"/>
        <end position="873"/>
    </location>
</feature>
<evidence type="ECO:0000259" key="2">
    <source>
        <dbReference type="SMART" id="SM00382"/>
    </source>
</evidence>
<dbReference type="PANTHER" id="PTHR46411:SF3">
    <property type="entry name" value="AAA+ ATPASE DOMAIN-CONTAINING PROTEIN"/>
    <property type="match status" value="1"/>
</dbReference>
<accession>A0AA40E1W3</accession>